<evidence type="ECO:0000256" key="1">
    <source>
        <dbReference type="SAM" id="Coils"/>
    </source>
</evidence>
<evidence type="ECO:0000313" key="3">
    <source>
        <dbReference type="Proteomes" id="UP001303373"/>
    </source>
</evidence>
<dbReference type="AlphaFoldDB" id="A0AAQ3MBR0"/>
<sequence>MAYFDLHTLLSISNPETHKITCVGVTKKNARCRNFFINGADIHEAEHIMADLSTSLRSISDLELRSRLFQVAKLLLCPRWHKDQAGNVAGIWYQTIQRTATGRSGLQTLPPKPVSISSKPLSLVKIELEETKTDLCHTAVRLQESNAERVRLKQTILEAEQRLEQQKTEYETKLRQSEARHIETKTNLEQEIRNITHLFAARIVRLQEDRQLENVVHDREMRSTQNREEKYRMLWIREQQDSILESTLVLREDSHRELKRLESVQNDCGLSLIPQNLTYYFSMGFDISRRFPYIKASFSRIPRTQNFDSTVSSGGLYSSLRPSGSGHSTSVSTAHHKLSPLKKFQLQIRPQISAFISHARSSLGLSISRAQVPDREAIISVDELV</sequence>
<feature type="coiled-coil region" evidence="1">
    <location>
        <begin position="142"/>
        <end position="180"/>
    </location>
</feature>
<dbReference type="Proteomes" id="UP001303373">
    <property type="component" value="Chromosome 7"/>
</dbReference>
<name>A0AAQ3MBR0_9PEZI</name>
<evidence type="ECO:0000313" key="2">
    <source>
        <dbReference type="EMBL" id="WPH02012.1"/>
    </source>
</evidence>
<keyword evidence="1" id="KW-0175">Coiled coil</keyword>
<proteinExistence type="predicted"/>
<keyword evidence="3" id="KW-1185">Reference proteome</keyword>
<accession>A0AAQ3MBR0</accession>
<reference evidence="2 3" key="1">
    <citation type="submission" date="2023-11" db="EMBL/GenBank/DDBJ databases">
        <title>An acidophilic fungus is an integral part of prey digestion in a carnivorous sundew plant.</title>
        <authorList>
            <person name="Tsai I.J."/>
        </authorList>
    </citation>
    <scope>NUCLEOTIDE SEQUENCE [LARGE SCALE GENOMIC DNA]</scope>
    <source>
        <strain evidence="2">169a</strain>
    </source>
</reference>
<gene>
    <name evidence="2" type="ORF">R9X50_00486600</name>
</gene>
<dbReference type="EMBL" id="CP138586">
    <property type="protein sequence ID" value="WPH02012.1"/>
    <property type="molecule type" value="Genomic_DNA"/>
</dbReference>
<organism evidence="2 3">
    <name type="scientific">Acrodontium crateriforme</name>
    <dbReference type="NCBI Taxonomy" id="150365"/>
    <lineage>
        <taxon>Eukaryota</taxon>
        <taxon>Fungi</taxon>
        <taxon>Dikarya</taxon>
        <taxon>Ascomycota</taxon>
        <taxon>Pezizomycotina</taxon>
        <taxon>Dothideomycetes</taxon>
        <taxon>Dothideomycetidae</taxon>
        <taxon>Mycosphaerellales</taxon>
        <taxon>Teratosphaeriaceae</taxon>
        <taxon>Acrodontium</taxon>
    </lineage>
</organism>
<protein>
    <submittedName>
        <fullName evidence="2">Uncharacterized protein</fullName>
    </submittedName>
</protein>